<dbReference type="Proteomes" id="UP000799118">
    <property type="component" value="Unassembled WGS sequence"/>
</dbReference>
<evidence type="ECO:0000259" key="9">
    <source>
        <dbReference type="PROSITE" id="PS50011"/>
    </source>
</evidence>
<sequence>MGPRRYTYLPISQDCLKTKIEQTKNLLEKLQLIKTFIPSPICITAGEITHCFATYLQYRRTSFFRVVPGTPPGIFGLRTRTVNRKYDRKTEQARLRQPILETMRMQQNPSLLALDTVFNKAAQLATLTLDAGQTKELLEEENWEWYEPGLFYPVRIGEVFKSRYQVIGKLGYGSRSTAWLCRDLNGHKYVTLKVCERETASIRREMAAYDHLSTIMMRKEGALLIRELLDTFKLQGSQGEHHCFVHEPLGMSMETLRRLCPGHKLTEELLKLFLIHLFLALDFLHTDAKMIHADLQAMNVHLRIEDESILRYFEESEMSDPSPRKVYGDRVIYESRGLRAPKSSGRPVLCDFDTYTGDIQPYVYRAPEVILGIPWTYSVDIWNVGVMIWDIFENKHLFNAQDGNGESLSLYHLAEMVAILGPPPLDYLRRSRTPSAYTKNSLECFDDAESSEENLEGENKILFLKFIRKMLRWVPEERHSAKQLLEDPWLRS</sequence>
<dbReference type="PANTHER" id="PTHR47634">
    <property type="entry name" value="PROTEIN KINASE DOMAIN-CONTAINING PROTEIN-RELATED"/>
    <property type="match status" value="1"/>
</dbReference>
<keyword evidence="4" id="KW-0547">Nucleotide-binding</keyword>
<organism evidence="10 11">
    <name type="scientific">Gymnopus androsaceus JB14</name>
    <dbReference type="NCBI Taxonomy" id="1447944"/>
    <lineage>
        <taxon>Eukaryota</taxon>
        <taxon>Fungi</taxon>
        <taxon>Dikarya</taxon>
        <taxon>Basidiomycota</taxon>
        <taxon>Agaricomycotina</taxon>
        <taxon>Agaricomycetes</taxon>
        <taxon>Agaricomycetidae</taxon>
        <taxon>Agaricales</taxon>
        <taxon>Marasmiineae</taxon>
        <taxon>Omphalotaceae</taxon>
        <taxon>Gymnopus</taxon>
    </lineage>
</organism>
<feature type="domain" description="Protein kinase" evidence="9">
    <location>
        <begin position="164"/>
        <end position="490"/>
    </location>
</feature>
<dbReference type="Pfam" id="PF00069">
    <property type="entry name" value="Pkinase"/>
    <property type="match status" value="1"/>
</dbReference>
<keyword evidence="6" id="KW-0067">ATP-binding</keyword>
<keyword evidence="2" id="KW-0723">Serine/threonine-protein kinase</keyword>
<dbReference type="Gene3D" id="1.10.510.10">
    <property type="entry name" value="Transferase(Phosphotransferase) domain 1"/>
    <property type="match status" value="1"/>
</dbReference>
<dbReference type="GO" id="GO:0004674">
    <property type="term" value="F:protein serine/threonine kinase activity"/>
    <property type="evidence" value="ECO:0007669"/>
    <property type="project" value="UniProtKB-KW"/>
</dbReference>
<evidence type="ECO:0000313" key="11">
    <source>
        <dbReference type="Proteomes" id="UP000799118"/>
    </source>
</evidence>
<comment type="catalytic activity">
    <reaction evidence="7">
        <text>L-threonyl-[protein] + ATP = O-phospho-L-threonyl-[protein] + ADP + H(+)</text>
        <dbReference type="Rhea" id="RHEA:46608"/>
        <dbReference type="Rhea" id="RHEA-COMP:11060"/>
        <dbReference type="Rhea" id="RHEA-COMP:11605"/>
        <dbReference type="ChEBI" id="CHEBI:15378"/>
        <dbReference type="ChEBI" id="CHEBI:30013"/>
        <dbReference type="ChEBI" id="CHEBI:30616"/>
        <dbReference type="ChEBI" id="CHEBI:61977"/>
        <dbReference type="ChEBI" id="CHEBI:456216"/>
        <dbReference type="EC" id="2.7.11.1"/>
    </reaction>
</comment>
<keyword evidence="3" id="KW-0808">Transferase</keyword>
<keyword evidence="5 10" id="KW-0418">Kinase</keyword>
<dbReference type="SUPFAM" id="SSF56112">
    <property type="entry name" value="Protein kinase-like (PK-like)"/>
    <property type="match status" value="1"/>
</dbReference>
<evidence type="ECO:0000256" key="4">
    <source>
        <dbReference type="ARBA" id="ARBA00022741"/>
    </source>
</evidence>
<evidence type="ECO:0000256" key="3">
    <source>
        <dbReference type="ARBA" id="ARBA00022679"/>
    </source>
</evidence>
<evidence type="ECO:0000256" key="2">
    <source>
        <dbReference type="ARBA" id="ARBA00022527"/>
    </source>
</evidence>
<keyword evidence="11" id="KW-1185">Reference proteome</keyword>
<dbReference type="GO" id="GO:0050684">
    <property type="term" value="P:regulation of mRNA processing"/>
    <property type="evidence" value="ECO:0007669"/>
    <property type="project" value="TreeGrafter"/>
</dbReference>
<dbReference type="InterPro" id="IPR011009">
    <property type="entry name" value="Kinase-like_dom_sf"/>
</dbReference>
<evidence type="ECO:0000256" key="8">
    <source>
        <dbReference type="ARBA" id="ARBA00048679"/>
    </source>
</evidence>
<dbReference type="Gene3D" id="3.30.200.20">
    <property type="entry name" value="Phosphorylase Kinase, domain 1"/>
    <property type="match status" value="1"/>
</dbReference>
<dbReference type="GO" id="GO:0005524">
    <property type="term" value="F:ATP binding"/>
    <property type="evidence" value="ECO:0007669"/>
    <property type="project" value="UniProtKB-KW"/>
</dbReference>
<evidence type="ECO:0000256" key="5">
    <source>
        <dbReference type="ARBA" id="ARBA00022777"/>
    </source>
</evidence>
<dbReference type="GO" id="GO:0000245">
    <property type="term" value="P:spliceosomal complex assembly"/>
    <property type="evidence" value="ECO:0007669"/>
    <property type="project" value="TreeGrafter"/>
</dbReference>
<dbReference type="PANTHER" id="PTHR47634:SF9">
    <property type="entry name" value="PROTEIN KINASE DOMAIN-CONTAINING PROTEIN-RELATED"/>
    <property type="match status" value="1"/>
</dbReference>
<name>A0A6A4I620_9AGAR</name>
<dbReference type="SMART" id="SM00220">
    <property type="entry name" value="S_TKc"/>
    <property type="match status" value="1"/>
</dbReference>
<dbReference type="AlphaFoldDB" id="A0A6A4I620"/>
<proteinExistence type="predicted"/>
<protein>
    <recommendedName>
        <fullName evidence="1">non-specific serine/threonine protein kinase</fullName>
        <ecNumber evidence="1">2.7.11.1</ecNumber>
    </recommendedName>
</protein>
<dbReference type="InterPro" id="IPR000719">
    <property type="entry name" value="Prot_kinase_dom"/>
</dbReference>
<dbReference type="InterPro" id="IPR051334">
    <property type="entry name" value="SRPK"/>
</dbReference>
<reference evidence="10" key="1">
    <citation type="journal article" date="2019" name="Environ. Microbiol.">
        <title>Fungal ecological strategies reflected in gene transcription - a case study of two litter decomposers.</title>
        <authorList>
            <person name="Barbi F."/>
            <person name="Kohler A."/>
            <person name="Barry K."/>
            <person name="Baskaran P."/>
            <person name="Daum C."/>
            <person name="Fauchery L."/>
            <person name="Ihrmark K."/>
            <person name="Kuo A."/>
            <person name="LaButti K."/>
            <person name="Lipzen A."/>
            <person name="Morin E."/>
            <person name="Grigoriev I.V."/>
            <person name="Henrissat B."/>
            <person name="Lindahl B."/>
            <person name="Martin F."/>
        </authorList>
    </citation>
    <scope>NUCLEOTIDE SEQUENCE</scope>
    <source>
        <strain evidence="10">JB14</strain>
    </source>
</reference>
<evidence type="ECO:0000313" key="10">
    <source>
        <dbReference type="EMBL" id="KAE9404244.1"/>
    </source>
</evidence>
<gene>
    <name evidence="10" type="ORF">BT96DRAFT_973269</name>
</gene>
<comment type="catalytic activity">
    <reaction evidence="8">
        <text>L-seryl-[protein] + ATP = O-phospho-L-seryl-[protein] + ADP + H(+)</text>
        <dbReference type="Rhea" id="RHEA:17989"/>
        <dbReference type="Rhea" id="RHEA-COMP:9863"/>
        <dbReference type="Rhea" id="RHEA-COMP:11604"/>
        <dbReference type="ChEBI" id="CHEBI:15378"/>
        <dbReference type="ChEBI" id="CHEBI:29999"/>
        <dbReference type="ChEBI" id="CHEBI:30616"/>
        <dbReference type="ChEBI" id="CHEBI:83421"/>
        <dbReference type="ChEBI" id="CHEBI:456216"/>
        <dbReference type="EC" id="2.7.11.1"/>
    </reaction>
</comment>
<evidence type="ECO:0000256" key="1">
    <source>
        <dbReference type="ARBA" id="ARBA00012513"/>
    </source>
</evidence>
<accession>A0A6A4I620</accession>
<evidence type="ECO:0000256" key="7">
    <source>
        <dbReference type="ARBA" id="ARBA00047899"/>
    </source>
</evidence>
<dbReference type="PROSITE" id="PS50011">
    <property type="entry name" value="PROTEIN_KINASE_DOM"/>
    <property type="match status" value="1"/>
</dbReference>
<dbReference type="OrthoDB" id="5979581at2759"/>
<evidence type="ECO:0000256" key="6">
    <source>
        <dbReference type="ARBA" id="ARBA00022840"/>
    </source>
</evidence>
<dbReference type="EC" id="2.7.11.1" evidence="1"/>
<dbReference type="EMBL" id="ML769418">
    <property type="protein sequence ID" value="KAE9404244.1"/>
    <property type="molecule type" value="Genomic_DNA"/>
</dbReference>